<dbReference type="EMBL" id="CP076680">
    <property type="protein sequence ID" value="QWU99869.1"/>
    <property type="molecule type" value="Genomic_DNA"/>
</dbReference>
<comment type="function">
    <text evidence="3">Catalyzes the formation of 4-diphosphocytidyl-2-C-methyl-D-erythritol from CTP and 2-C-methyl-D-erythritol 4-phosphate (MEP).</text>
</comment>
<protein>
    <recommendedName>
        <fullName evidence="3">2-C-methyl-D-erythritol 4-phosphate cytidylyltransferase</fullName>
        <ecNumber evidence="3">2.7.7.60</ecNumber>
    </recommendedName>
    <alternativeName>
        <fullName evidence="3">4-diphosphocytidyl-2C-methyl-D-erythritol synthase</fullName>
    </alternativeName>
    <alternativeName>
        <fullName evidence="3">MEP cytidylyltransferase</fullName>
        <shortName evidence="3">MCT</shortName>
    </alternativeName>
</protein>
<feature type="site" description="Positions MEP for the nucleophilic attack" evidence="3">
    <location>
        <position position="215"/>
    </location>
</feature>
<evidence type="ECO:0000256" key="3">
    <source>
        <dbReference type="HAMAP-Rule" id="MF_00108"/>
    </source>
</evidence>
<dbReference type="NCBIfam" id="TIGR00453">
    <property type="entry name" value="ispD"/>
    <property type="match status" value="1"/>
</dbReference>
<evidence type="ECO:0000313" key="4">
    <source>
        <dbReference type="EMBL" id="QWU99869.1"/>
    </source>
</evidence>
<dbReference type="EC" id="2.7.7.60" evidence="3"/>
<dbReference type="GO" id="GO:0050518">
    <property type="term" value="F:2-C-methyl-D-erythritol 4-phosphate cytidylyltransferase activity"/>
    <property type="evidence" value="ECO:0007669"/>
    <property type="project" value="UniProtKB-UniRule"/>
</dbReference>
<feature type="site" description="Positions MEP for the nucleophilic attack" evidence="3">
    <location>
        <position position="157"/>
    </location>
</feature>
<dbReference type="Proteomes" id="UP000683421">
    <property type="component" value="Chromosome"/>
</dbReference>
<dbReference type="InterPro" id="IPR050088">
    <property type="entry name" value="IspD/TarI_cytidylyltransf_bact"/>
</dbReference>
<keyword evidence="3" id="KW-0414">Isoprene biosynthesis</keyword>
<comment type="catalytic activity">
    <reaction evidence="3">
        <text>2-C-methyl-D-erythritol 4-phosphate + CTP + H(+) = 4-CDP-2-C-methyl-D-erythritol + diphosphate</text>
        <dbReference type="Rhea" id="RHEA:13429"/>
        <dbReference type="ChEBI" id="CHEBI:15378"/>
        <dbReference type="ChEBI" id="CHEBI:33019"/>
        <dbReference type="ChEBI" id="CHEBI:37563"/>
        <dbReference type="ChEBI" id="CHEBI:57823"/>
        <dbReference type="ChEBI" id="CHEBI:58262"/>
        <dbReference type="EC" id="2.7.7.60"/>
    </reaction>
</comment>
<dbReference type="CDD" id="cd02516">
    <property type="entry name" value="CDP-ME_synthetase"/>
    <property type="match status" value="1"/>
</dbReference>
<dbReference type="KEGG" id="fsr:KQR59_03050"/>
<keyword evidence="2 3" id="KW-0548">Nucleotidyltransferase</keyword>
<dbReference type="PANTHER" id="PTHR32125:SF4">
    <property type="entry name" value="2-C-METHYL-D-ERYTHRITOL 4-PHOSPHATE CYTIDYLYLTRANSFERASE, CHLOROPLASTIC"/>
    <property type="match status" value="1"/>
</dbReference>
<dbReference type="HAMAP" id="MF_00108">
    <property type="entry name" value="IspD"/>
    <property type="match status" value="1"/>
</dbReference>
<accession>A0AAJ4TLN1</accession>
<evidence type="ECO:0000256" key="2">
    <source>
        <dbReference type="ARBA" id="ARBA00022695"/>
    </source>
</evidence>
<gene>
    <name evidence="3 4" type="primary">ispD</name>
    <name evidence="4" type="ORF">KQR59_03050</name>
</gene>
<comment type="similarity">
    <text evidence="3">Belongs to the IspD/TarI cytidylyltransferase family. IspD subfamily.</text>
</comment>
<feature type="site" description="Transition state stabilizer" evidence="3">
    <location>
        <position position="16"/>
    </location>
</feature>
<dbReference type="GO" id="GO:0019288">
    <property type="term" value="P:isopentenyl diphosphate biosynthetic process, methylerythritol 4-phosphate pathway"/>
    <property type="evidence" value="ECO:0007669"/>
    <property type="project" value="UniProtKB-UniRule"/>
</dbReference>
<comment type="pathway">
    <text evidence="3">Isoprenoid biosynthesis; isopentenyl diphosphate biosynthesis via DXP pathway; isopentenyl diphosphate from 1-deoxy-D-xylulose 5-phosphate: step 2/6.</text>
</comment>
<keyword evidence="1 3" id="KW-0808">Transferase</keyword>
<keyword evidence="5" id="KW-1185">Reference proteome</keyword>
<evidence type="ECO:0000313" key="5">
    <source>
        <dbReference type="Proteomes" id="UP000683421"/>
    </source>
</evidence>
<dbReference type="PANTHER" id="PTHR32125">
    <property type="entry name" value="2-C-METHYL-D-ERYTHRITOL 4-PHOSPHATE CYTIDYLYLTRANSFERASE, CHLOROPLASTIC"/>
    <property type="match status" value="1"/>
</dbReference>
<reference evidence="4 5" key="1">
    <citation type="submission" date="2021-06" db="EMBL/GenBank/DDBJ databases">
        <title>Ulceroglandular infection and bacteremia caused by Francisella salimarina in an immunocompromised patient, France.</title>
        <authorList>
            <person name="Hennebique A."/>
            <person name="Caspar Y."/>
            <person name="Maurin M."/>
            <person name="Boisset S."/>
            <person name="Pelloux I."/>
            <person name="Gallego-Hernanz M.P."/>
            <person name="Burucoa C."/>
            <person name="Cazenave-Roblot F."/>
            <person name="Plouzeau C."/>
            <person name="Rammaert B."/>
        </authorList>
    </citation>
    <scope>NUCLEOTIDE SEQUENCE [LARGE SCALE GENOMIC DNA]</scope>
    <source>
        <strain evidence="4 5">CHUGA-F75</strain>
    </source>
</reference>
<dbReference type="InterPro" id="IPR001228">
    <property type="entry name" value="IspD"/>
</dbReference>
<evidence type="ECO:0000256" key="1">
    <source>
        <dbReference type="ARBA" id="ARBA00022679"/>
    </source>
</evidence>
<dbReference type="RefSeq" id="WP_216692506.1">
    <property type="nucleotide sequence ID" value="NZ_CP076680.1"/>
</dbReference>
<dbReference type="InterPro" id="IPR034683">
    <property type="entry name" value="IspD/TarI"/>
</dbReference>
<proteinExistence type="inferred from homology"/>
<dbReference type="AlphaFoldDB" id="A0AAJ4TLN1"/>
<feature type="site" description="Transition state stabilizer" evidence="3">
    <location>
        <position position="23"/>
    </location>
</feature>
<name>A0AAJ4TLN1_9GAMM</name>
<sequence length="230" mass="26154">MSNKYVIIPAAGIGSRMELDIPKQYYKLINGKTILDNTLEKFVEDSFFDKVIVAISDSDNLWNTSEYFDHPKVQYCVGGATRFHSVYCALKFIGDRKSDDWIFVHDAARPCVNIEDVIALYNQTQDSHTQAGILAIRAFETVKKVAIKMIIAKTIDRQDIWLAQTPQLSRLGQLEKAFDFCYTNNLIDKITDEASALELYGINPIVVEGSRKNIKITTQDDLEFANWQIS</sequence>
<organism evidence="4 5">
    <name type="scientific">Francisella salimarina</name>
    <dbReference type="NCBI Taxonomy" id="2599927"/>
    <lineage>
        <taxon>Bacteria</taxon>
        <taxon>Pseudomonadati</taxon>
        <taxon>Pseudomonadota</taxon>
        <taxon>Gammaproteobacteria</taxon>
        <taxon>Thiotrichales</taxon>
        <taxon>Francisellaceae</taxon>
        <taxon>Francisella</taxon>
    </lineage>
</organism>
<dbReference type="Pfam" id="PF01128">
    <property type="entry name" value="IspD"/>
    <property type="match status" value="1"/>
</dbReference>
<dbReference type="FunFam" id="3.90.550.10:FF:000003">
    <property type="entry name" value="2-C-methyl-D-erythritol 4-phosphate cytidylyltransferase"/>
    <property type="match status" value="1"/>
</dbReference>